<evidence type="ECO:0000259" key="2">
    <source>
        <dbReference type="Pfam" id="PF23055"/>
    </source>
</evidence>
<evidence type="ECO:0000313" key="4">
    <source>
        <dbReference type="Proteomes" id="UP001152562"/>
    </source>
</evidence>
<sequence length="99" mass="11027">MTNTENSGAERQVSSHLSSQEVSGISLSLRVPPFWRDQPLLWFCSFEAATADLKRSQAQLAQMVIAQLEKQDIQNIADLICSPPEADYYNAISEQIIVS</sequence>
<dbReference type="InterPro" id="IPR055469">
    <property type="entry name" value="DUF7041"/>
</dbReference>
<accession>A0A9P0T573</accession>
<comment type="caution">
    <text evidence="3">The sequence shown here is derived from an EMBL/GenBank/DDBJ whole genome shotgun (WGS) entry which is preliminary data.</text>
</comment>
<dbReference type="PANTHER" id="PTHR33327:SF3">
    <property type="entry name" value="RNA-DIRECTED DNA POLYMERASE"/>
    <property type="match status" value="1"/>
</dbReference>
<evidence type="ECO:0000256" key="1">
    <source>
        <dbReference type="SAM" id="MobiDB-lite"/>
    </source>
</evidence>
<dbReference type="Pfam" id="PF23055">
    <property type="entry name" value="DUF7041"/>
    <property type="match status" value="1"/>
</dbReference>
<proteinExistence type="predicted"/>
<protein>
    <recommendedName>
        <fullName evidence="2">DUF7041 domain-containing protein</fullName>
    </recommendedName>
</protein>
<organism evidence="3 4">
    <name type="scientific">Pieris brassicae</name>
    <name type="common">White butterfly</name>
    <name type="synonym">Large white butterfly</name>
    <dbReference type="NCBI Taxonomy" id="7116"/>
    <lineage>
        <taxon>Eukaryota</taxon>
        <taxon>Metazoa</taxon>
        <taxon>Ecdysozoa</taxon>
        <taxon>Arthropoda</taxon>
        <taxon>Hexapoda</taxon>
        <taxon>Insecta</taxon>
        <taxon>Pterygota</taxon>
        <taxon>Neoptera</taxon>
        <taxon>Endopterygota</taxon>
        <taxon>Lepidoptera</taxon>
        <taxon>Glossata</taxon>
        <taxon>Ditrysia</taxon>
        <taxon>Papilionoidea</taxon>
        <taxon>Pieridae</taxon>
        <taxon>Pierinae</taxon>
        <taxon>Pieris</taxon>
    </lineage>
</organism>
<reference evidence="3" key="1">
    <citation type="submission" date="2022-05" db="EMBL/GenBank/DDBJ databases">
        <authorList>
            <person name="Okamura Y."/>
        </authorList>
    </citation>
    <scope>NUCLEOTIDE SEQUENCE</scope>
</reference>
<name>A0A9P0T573_PIEBR</name>
<gene>
    <name evidence="3" type="ORF">PIBRA_LOCUS3832</name>
</gene>
<dbReference type="EMBL" id="CALOZG010000004">
    <property type="protein sequence ID" value="CAH4021001.1"/>
    <property type="molecule type" value="Genomic_DNA"/>
</dbReference>
<feature type="region of interest" description="Disordered" evidence="1">
    <location>
        <begin position="1"/>
        <end position="20"/>
    </location>
</feature>
<dbReference type="AlphaFoldDB" id="A0A9P0T573"/>
<keyword evidence="4" id="KW-1185">Reference proteome</keyword>
<feature type="domain" description="DUF7041" evidence="2">
    <location>
        <begin position="31"/>
        <end position="97"/>
    </location>
</feature>
<evidence type="ECO:0000313" key="3">
    <source>
        <dbReference type="EMBL" id="CAH4021001.1"/>
    </source>
</evidence>
<dbReference type="Proteomes" id="UP001152562">
    <property type="component" value="Unassembled WGS sequence"/>
</dbReference>
<dbReference type="PANTHER" id="PTHR33327">
    <property type="entry name" value="ENDONUCLEASE"/>
    <property type="match status" value="1"/>
</dbReference>